<evidence type="ECO:0000256" key="12">
    <source>
        <dbReference type="HAMAP-Rule" id="MF_00211"/>
    </source>
</evidence>
<evidence type="ECO:0000256" key="4">
    <source>
        <dbReference type="ARBA" id="ARBA00022676"/>
    </source>
</evidence>
<evidence type="ECO:0000256" key="3">
    <source>
        <dbReference type="ARBA" id="ARBA00022605"/>
    </source>
</evidence>
<evidence type="ECO:0000256" key="7">
    <source>
        <dbReference type="ARBA" id="ARBA00022822"/>
    </source>
</evidence>
<evidence type="ECO:0000256" key="9">
    <source>
        <dbReference type="ARBA" id="ARBA00023141"/>
    </source>
</evidence>
<feature type="binding site" evidence="12">
    <location>
        <position position="167"/>
    </location>
    <ligand>
        <name>anthranilate</name>
        <dbReference type="ChEBI" id="CHEBI:16567"/>
        <label>2</label>
    </ligand>
</feature>
<dbReference type="Pfam" id="PF02885">
    <property type="entry name" value="Glycos_trans_3N"/>
    <property type="match status" value="1"/>
</dbReference>
<keyword evidence="7 12" id="KW-0822">Tryptophan biosynthesis</keyword>
<dbReference type="EMBL" id="JAYGII010000039">
    <property type="protein sequence ID" value="MEA5446554.1"/>
    <property type="molecule type" value="Genomic_DNA"/>
</dbReference>
<dbReference type="SUPFAM" id="SSF47648">
    <property type="entry name" value="Nucleoside phosphorylase/phosphoribosyltransferase N-terminal domain"/>
    <property type="match status" value="1"/>
</dbReference>
<feature type="binding site" evidence="12">
    <location>
        <position position="81"/>
    </location>
    <ligand>
        <name>5-phospho-alpha-D-ribose 1-diphosphate</name>
        <dbReference type="ChEBI" id="CHEBI:58017"/>
    </ligand>
</feature>
<evidence type="ECO:0000259" key="14">
    <source>
        <dbReference type="Pfam" id="PF02885"/>
    </source>
</evidence>
<evidence type="ECO:0000256" key="6">
    <source>
        <dbReference type="ARBA" id="ARBA00022723"/>
    </source>
</evidence>
<organism evidence="15 16">
    <name type="scientific">Natronospira elongata</name>
    <dbReference type="NCBI Taxonomy" id="3110268"/>
    <lineage>
        <taxon>Bacteria</taxon>
        <taxon>Pseudomonadati</taxon>
        <taxon>Pseudomonadota</taxon>
        <taxon>Gammaproteobacteria</taxon>
        <taxon>Natronospirales</taxon>
        <taxon>Natronospiraceae</taxon>
        <taxon>Natronospira</taxon>
    </lineage>
</organism>
<name>A0AAP6JHT8_9GAMM</name>
<evidence type="ECO:0000313" key="16">
    <source>
        <dbReference type="Proteomes" id="UP001302316"/>
    </source>
</evidence>
<keyword evidence="16" id="KW-1185">Reference proteome</keyword>
<comment type="caution">
    <text evidence="12">Lacks conserved residue(s) required for the propagation of feature annotation.</text>
</comment>
<comment type="subunit">
    <text evidence="2 12">Homodimer.</text>
</comment>
<evidence type="ECO:0000256" key="8">
    <source>
        <dbReference type="ARBA" id="ARBA00022842"/>
    </source>
</evidence>
<keyword evidence="3 12" id="KW-0028">Amino-acid biosynthesis</keyword>
<dbReference type="HAMAP" id="MF_00211">
    <property type="entry name" value="TrpD"/>
    <property type="match status" value="1"/>
</dbReference>
<proteinExistence type="inferred from homology"/>
<feature type="binding site" evidence="12">
    <location>
        <begin position="84"/>
        <end position="85"/>
    </location>
    <ligand>
        <name>5-phospho-alpha-D-ribose 1-diphosphate</name>
        <dbReference type="ChEBI" id="CHEBI:58017"/>
    </ligand>
</feature>
<dbReference type="SUPFAM" id="SSF52418">
    <property type="entry name" value="Nucleoside phosphorylase/phosphoribosyltransferase catalytic domain"/>
    <property type="match status" value="1"/>
</dbReference>
<keyword evidence="8 12" id="KW-0460">Magnesium</keyword>
<dbReference type="InterPro" id="IPR036320">
    <property type="entry name" value="Glycosyl_Trfase_fam3_N_dom_sf"/>
</dbReference>
<dbReference type="PANTHER" id="PTHR43285:SF2">
    <property type="entry name" value="ANTHRANILATE PHOSPHORIBOSYLTRANSFERASE"/>
    <property type="match status" value="1"/>
</dbReference>
<dbReference type="AlphaFoldDB" id="A0AAP6JHT8"/>
<feature type="binding site" evidence="12">
    <location>
        <position position="93"/>
    </location>
    <ligand>
        <name>Mg(2+)</name>
        <dbReference type="ChEBI" id="CHEBI:18420"/>
        <label>1</label>
    </ligand>
</feature>
<feature type="binding site" evidence="12">
    <location>
        <position position="112"/>
    </location>
    <ligand>
        <name>anthranilate</name>
        <dbReference type="ChEBI" id="CHEBI:16567"/>
        <label>1</label>
    </ligand>
</feature>
<dbReference type="Proteomes" id="UP001302316">
    <property type="component" value="Unassembled WGS sequence"/>
</dbReference>
<dbReference type="Gene3D" id="3.40.1030.10">
    <property type="entry name" value="Nucleoside phosphorylase/phosphoribosyltransferase catalytic domain"/>
    <property type="match status" value="1"/>
</dbReference>
<dbReference type="InterPro" id="IPR000312">
    <property type="entry name" value="Glycosyl_Trfase_fam3"/>
</dbReference>
<keyword evidence="9 12" id="KW-0057">Aromatic amino acid biosynthesis</keyword>
<dbReference type="GO" id="GO:0004048">
    <property type="term" value="F:anthranilate phosphoribosyltransferase activity"/>
    <property type="evidence" value="ECO:0007669"/>
    <property type="project" value="UniProtKB-UniRule"/>
</dbReference>
<comment type="similarity">
    <text evidence="11">In the C-terminal section; belongs to the anthranilate phosphoribosyltransferase family.</text>
</comment>
<evidence type="ECO:0000259" key="13">
    <source>
        <dbReference type="Pfam" id="PF00591"/>
    </source>
</evidence>
<evidence type="ECO:0000313" key="15">
    <source>
        <dbReference type="EMBL" id="MEA5446554.1"/>
    </source>
</evidence>
<comment type="function">
    <text evidence="12">Catalyzes the transfer of the phosphoribosyl group of 5-phosphorylribose-1-pyrophosphate (PRPP) to anthranilate to yield N-(5'-phosphoribosyl)-anthranilate (PRA).</text>
</comment>
<comment type="pathway">
    <text evidence="1 12">Amino-acid biosynthesis; L-tryptophan biosynthesis; L-tryptophan from chorismate: step 2/5.</text>
</comment>
<evidence type="ECO:0000256" key="1">
    <source>
        <dbReference type="ARBA" id="ARBA00004907"/>
    </source>
</evidence>
<dbReference type="RefSeq" id="WP_346052878.1">
    <property type="nucleotide sequence ID" value="NZ_JAYGII010000039.1"/>
</dbReference>
<feature type="binding site" evidence="12">
    <location>
        <begin position="109"/>
        <end position="117"/>
    </location>
    <ligand>
        <name>5-phospho-alpha-D-ribose 1-diphosphate</name>
        <dbReference type="ChEBI" id="CHEBI:58017"/>
    </ligand>
</feature>
<dbReference type="EC" id="2.4.2.18" evidence="12"/>
<feature type="binding site" evidence="12">
    <location>
        <position position="226"/>
    </location>
    <ligand>
        <name>Mg(2+)</name>
        <dbReference type="ChEBI" id="CHEBI:18420"/>
        <label>2</label>
    </ligand>
</feature>
<feature type="binding site" evidence="12">
    <location>
        <position position="81"/>
    </location>
    <ligand>
        <name>anthranilate</name>
        <dbReference type="ChEBI" id="CHEBI:16567"/>
        <label>1</label>
    </ligand>
</feature>
<dbReference type="GO" id="GO:0000162">
    <property type="term" value="P:L-tryptophan biosynthetic process"/>
    <property type="evidence" value="ECO:0007669"/>
    <property type="project" value="UniProtKB-UniRule"/>
</dbReference>
<comment type="catalytic activity">
    <reaction evidence="10 12">
        <text>N-(5-phospho-beta-D-ribosyl)anthranilate + diphosphate = 5-phospho-alpha-D-ribose 1-diphosphate + anthranilate</text>
        <dbReference type="Rhea" id="RHEA:11768"/>
        <dbReference type="ChEBI" id="CHEBI:16567"/>
        <dbReference type="ChEBI" id="CHEBI:18277"/>
        <dbReference type="ChEBI" id="CHEBI:33019"/>
        <dbReference type="ChEBI" id="CHEBI:58017"/>
        <dbReference type="EC" id="2.4.2.18"/>
    </reaction>
</comment>
<dbReference type="FunFam" id="1.20.970.10:FF:000006">
    <property type="entry name" value="Anthranilate phosphoribosyltransferase"/>
    <property type="match status" value="1"/>
</dbReference>
<dbReference type="PANTHER" id="PTHR43285">
    <property type="entry name" value="ANTHRANILATE PHOSPHORIBOSYLTRANSFERASE"/>
    <property type="match status" value="1"/>
</dbReference>
<feature type="binding site" evidence="12">
    <location>
        <position position="121"/>
    </location>
    <ligand>
        <name>5-phospho-alpha-D-ribose 1-diphosphate</name>
        <dbReference type="ChEBI" id="CHEBI:58017"/>
    </ligand>
</feature>
<dbReference type="Pfam" id="PF00591">
    <property type="entry name" value="Glycos_transf_3"/>
    <property type="match status" value="1"/>
</dbReference>
<dbReference type="GO" id="GO:0005829">
    <property type="term" value="C:cytosol"/>
    <property type="evidence" value="ECO:0007669"/>
    <property type="project" value="TreeGrafter"/>
</dbReference>
<dbReference type="InterPro" id="IPR035902">
    <property type="entry name" value="Nuc_phospho_transferase"/>
</dbReference>
<keyword evidence="4 12" id="KW-0328">Glycosyltransferase</keyword>
<comment type="caution">
    <text evidence="15">The sequence shown here is derived from an EMBL/GenBank/DDBJ whole genome shotgun (WGS) entry which is preliminary data.</text>
</comment>
<comment type="cofactor">
    <cofactor evidence="12">
        <name>Mg(2+)</name>
        <dbReference type="ChEBI" id="CHEBI:18420"/>
    </cofactor>
    <text evidence="12">Binds 2 magnesium ions per monomer.</text>
</comment>
<dbReference type="InterPro" id="IPR017459">
    <property type="entry name" value="Glycosyl_Trfase_fam3_N_dom"/>
</dbReference>
<feature type="domain" description="Glycosyl transferase family 3" evidence="13">
    <location>
        <begin position="75"/>
        <end position="324"/>
    </location>
</feature>
<sequence>MDIRQAIAAVVDGVDLSSEEMSAVMRQIMQGEATPAQIGGFLAGLRAKGETVPEIAGAARVMREFASRVEVDGDRLVDTAGTGGDGRGIFNVSTGACFAIAAAGARVAKHGNRSLSSSSGSADVLETLGVRIDMTPEEIAAAIDAIGIAFLFAPGHHAATRHAAGPRKELGTRTVFNLLGPLTNPAGAPNQIMGVFSPEWVEPIAHVFQALGSRHVLVFHSDDGLDEISVGAPTKVAELWEAQVHSYRVSPEDFGIQRAPVDSLVVDGPEASAKLIRGVLAGEQGPAADMVAMNAGAGIYVAGLADSLADGVRLAQAVLADGRAKASLEALQARSRQ</sequence>
<accession>A0AAP6JHT8</accession>
<dbReference type="GO" id="GO:0000287">
    <property type="term" value="F:magnesium ion binding"/>
    <property type="evidence" value="ECO:0007669"/>
    <property type="project" value="UniProtKB-UniRule"/>
</dbReference>
<feature type="binding site" evidence="12">
    <location>
        <position position="227"/>
    </location>
    <ligand>
        <name>Mg(2+)</name>
        <dbReference type="ChEBI" id="CHEBI:18420"/>
        <label>2</label>
    </ligand>
</feature>
<feature type="binding site" evidence="12">
    <location>
        <position position="227"/>
    </location>
    <ligand>
        <name>Mg(2+)</name>
        <dbReference type="ChEBI" id="CHEBI:18420"/>
        <label>1</label>
    </ligand>
</feature>
<feature type="binding site" evidence="12">
    <location>
        <begin position="91"/>
        <end position="94"/>
    </location>
    <ligand>
        <name>5-phospho-alpha-D-ribose 1-diphosphate</name>
        <dbReference type="ChEBI" id="CHEBI:58017"/>
    </ligand>
</feature>
<dbReference type="NCBIfam" id="TIGR01245">
    <property type="entry name" value="trpD"/>
    <property type="match status" value="1"/>
</dbReference>
<evidence type="ECO:0000256" key="10">
    <source>
        <dbReference type="ARBA" id="ARBA00052328"/>
    </source>
</evidence>
<evidence type="ECO:0000256" key="5">
    <source>
        <dbReference type="ARBA" id="ARBA00022679"/>
    </source>
</evidence>
<evidence type="ECO:0000256" key="11">
    <source>
        <dbReference type="ARBA" id="ARBA00061188"/>
    </source>
</evidence>
<dbReference type="Gene3D" id="1.20.970.10">
    <property type="entry name" value="Transferase, Pyrimidine Nucleoside Phosphorylase, Chain C"/>
    <property type="match status" value="1"/>
</dbReference>
<dbReference type="InterPro" id="IPR005940">
    <property type="entry name" value="Anthranilate_Pribosyl_Tfrase"/>
</dbReference>
<reference evidence="15 16" key="1">
    <citation type="submission" date="2023-12" db="EMBL/GenBank/DDBJ databases">
        <title>Whole-genome sequencing of halo(alkali)philic microorganisms from hypersaline lakes.</title>
        <authorList>
            <person name="Sorokin D.Y."/>
            <person name="Merkel A.Y."/>
            <person name="Messina E."/>
            <person name="Yakimov M."/>
        </authorList>
    </citation>
    <scope>NUCLEOTIDE SEQUENCE [LARGE SCALE GENOMIC DNA]</scope>
    <source>
        <strain evidence="15 16">AB-CW1</strain>
    </source>
</reference>
<gene>
    <name evidence="12 15" type="primary">trpD</name>
    <name evidence="15" type="ORF">VCB98_12065</name>
</gene>
<feature type="domain" description="Glycosyl transferase family 3 N-terminal" evidence="14">
    <location>
        <begin position="5"/>
        <end position="66"/>
    </location>
</feature>
<dbReference type="FunFam" id="3.40.1030.10:FF:000002">
    <property type="entry name" value="Anthranilate phosphoribosyltransferase"/>
    <property type="match status" value="1"/>
</dbReference>
<keyword evidence="6 12" id="KW-0479">Metal-binding</keyword>
<comment type="similarity">
    <text evidence="12">Belongs to the anthranilate phosphoribosyltransferase family.</text>
</comment>
<keyword evidence="5 12" id="KW-0808">Transferase</keyword>
<protein>
    <recommendedName>
        <fullName evidence="12">Anthranilate phosphoribosyltransferase</fullName>
        <ecNumber evidence="12">2.4.2.18</ecNumber>
    </recommendedName>
</protein>
<evidence type="ECO:0000256" key="2">
    <source>
        <dbReference type="ARBA" id="ARBA00011738"/>
    </source>
</evidence>